<evidence type="ECO:0000259" key="2">
    <source>
        <dbReference type="Pfam" id="PF00171"/>
    </source>
</evidence>
<name>A0A4R1F096_9GAMM</name>
<dbReference type="Gene3D" id="3.40.309.10">
    <property type="entry name" value="Aldehyde Dehydrogenase, Chain A, domain 2"/>
    <property type="match status" value="1"/>
</dbReference>
<reference evidence="3 4" key="1">
    <citation type="submission" date="2019-03" db="EMBL/GenBank/DDBJ databases">
        <title>Genomic Encyclopedia of Type Strains, Phase IV (KMG-IV): sequencing the most valuable type-strain genomes for metagenomic binning, comparative biology and taxonomic classification.</title>
        <authorList>
            <person name="Goeker M."/>
        </authorList>
    </citation>
    <scope>NUCLEOTIDE SEQUENCE [LARGE SCALE GENOMIC DNA]</scope>
    <source>
        <strain evidence="3 4">DSM 24830</strain>
    </source>
</reference>
<dbReference type="NCBIfam" id="NF047625">
    <property type="entry name" value="AcylSulfactDhSauS"/>
    <property type="match status" value="1"/>
</dbReference>
<dbReference type="InterPro" id="IPR015590">
    <property type="entry name" value="Aldehyde_DH_dom"/>
</dbReference>
<dbReference type="PANTHER" id="PTHR11699">
    <property type="entry name" value="ALDEHYDE DEHYDROGENASE-RELATED"/>
    <property type="match status" value="1"/>
</dbReference>
<proteinExistence type="predicted"/>
<dbReference type="CDD" id="cd07122">
    <property type="entry name" value="ALDH_F20_ACDH"/>
    <property type="match status" value="1"/>
</dbReference>
<keyword evidence="4" id="KW-1185">Reference proteome</keyword>
<dbReference type="Proteomes" id="UP000294887">
    <property type="component" value="Unassembled WGS sequence"/>
</dbReference>
<organism evidence="3 4">
    <name type="scientific">Cocleimonas flava</name>
    <dbReference type="NCBI Taxonomy" id="634765"/>
    <lineage>
        <taxon>Bacteria</taxon>
        <taxon>Pseudomonadati</taxon>
        <taxon>Pseudomonadota</taxon>
        <taxon>Gammaproteobacteria</taxon>
        <taxon>Thiotrichales</taxon>
        <taxon>Thiotrichaceae</taxon>
        <taxon>Cocleimonas</taxon>
    </lineage>
</organism>
<dbReference type="GO" id="GO:0016620">
    <property type="term" value="F:oxidoreductase activity, acting on the aldehyde or oxo group of donors, NAD or NADP as acceptor"/>
    <property type="evidence" value="ECO:0007669"/>
    <property type="project" value="InterPro"/>
</dbReference>
<keyword evidence="1" id="KW-0560">Oxidoreductase</keyword>
<feature type="domain" description="Aldehyde dehydrogenase" evidence="2">
    <location>
        <begin position="6"/>
        <end position="407"/>
    </location>
</feature>
<dbReference type="InterPro" id="IPR016162">
    <property type="entry name" value="Ald_DH_N"/>
</dbReference>
<comment type="caution">
    <text evidence="3">The sequence shown here is derived from an EMBL/GenBank/DDBJ whole genome shotgun (WGS) entry which is preliminary data.</text>
</comment>
<dbReference type="InterPro" id="IPR016161">
    <property type="entry name" value="Ald_DH/histidinol_DH"/>
</dbReference>
<dbReference type="EMBL" id="SMFQ01000003">
    <property type="protein sequence ID" value="TCJ87183.1"/>
    <property type="molecule type" value="Genomic_DNA"/>
</dbReference>
<accession>A0A4R1F096</accession>
<evidence type="ECO:0000313" key="4">
    <source>
        <dbReference type="Proteomes" id="UP000294887"/>
    </source>
</evidence>
<dbReference type="InterPro" id="IPR016163">
    <property type="entry name" value="Ald_DH_C"/>
</dbReference>
<evidence type="ECO:0000313" key="3">
    <source>
        <dbReference type="EMBL" id="TCJ87183.1"/>
    </source>
</evidence>
<dbReference type="Pfam" id="PF00171">
    <property type="entry name" value="Aldedh"/>
    <property type="match status" value="1"/>
</dbReference>
<dbReference type="SUPFAM" id="SSF53720">
    <property type="entry name" value="ALDH-like"/>
    <property type="match status" value="1"/>
</dbReference>
<dbReference type="Gene3D" id="3.40.605.10">
    <property type="entry name" value="Aldehyde Dehydrogenase, Chain A, domain 1"/>
    <property type="match status" value="1"/>
</dbReference>
<sequence>MDTERQHSTSNNVTELVNRARKAQLIYEQYTQEQVDEVVTALGWSIMNPENNKTLAMMSVADTGLGNVEDKIIKNHRKTLGLLRDLQGVKTVGVVSENIEKGIVKIARPVGAVGAIVPSTNPAATPANKTINALKCRNAMILAPSPKGASSCAKLVEFMHAELERIGAPKDLVQHLPFPINKADTQQLMKEVDLVVATGSQNNMRDAYASGTPAFGVGAGNVVSIVDETADLDSAAQKIVASKAFDNATSCSSENQLVIVDAVYDQMIEALAKQHAIMLSDSERDKVCEKLWQNGYLNQAVIAKKANEIAQMCELDSPNQENAKVLCVAATGIGKDHPLSGEKLSPVLTVYRASDFNDAKNITNHILDFQGKGHSISIHSNNDERILDLGLNMPACRIIVNQAHCFATGGSFDNGMPFSLSMGCGTWGNNNMSDNMNYKYYLNTTRIVRTIPVNQPSLDSVFGDYWKAHNISPLAAK</sequence>
<dbReference type="RefSeq" id="WP_165874656.1">
    <property type="nucleotide sequence ID" value="NZ_BAAAFU010000004.1"/>
</dbReference>
<evidence type="ECO:0000256" key="1">
    <source>
        <dbReference type="ARBA" id="ARBA00023002"/>
    </source>
</evidence>
<gene>
    <name evidence="3" type="ORF">EV695_1686</name>
</gene>
<dbReference type="AlphaFoldDB" id="A0A4R1F096"/>
<protein>
    <submittedName>
        <fullName evidence="3">Sulfoacetaldehyde dehydrogenase</fullName>
    </submittedName>
</protein>